<reference evidence="2 3" key="1">
    <citation type="submission" date="2017-04" db="EMBL/GenBank/DDBJ databases">
        <authorList>
            <person name="Afonso C.L."/>
            <person name="Miller P.J."/>
            <person name="Scott M.A."/>
            <person name="Spackman E."/>
            <person name="Goraichik I."/>
            <person name="Dimitrov K.M."/>
            <person name="Suarez D.L."/>
            <person name="Swayne D.E."/>
        </authorList>
    </citation>
    <scope>NUCLEOTIDE SEQUENCE [LARGE SCALE GENOMIC DNA]</scope>
    <source>
        <strain evidence="2 3">DSM 12816</strain>
    </source>
</reference>
<keyword evidence="1" id="KW-1133">Transmembrane helix</keyword>
<feature type="transmembrane region" description="Helical" evidence="1">
    <location>
        <begin position="7"/>
        <end position="28"/>
    </location>
</feature>
<keyword evidence="1" id="KW-0472">Membrane</keyword>
<accession>A0A1W2C9J1</accession>
<protein>
    <submittedName>
        <fullName evidence="2">Uncharacterized protein</fullName>
    </submittedName>
</protein>
<evidence type="ECO:0000313" key="3">
    <source>
        <dbReference type="Proteomes" id="UP000192790"/>
    </source>
</evidence>
<keyword evidence="1" id="KW-0812">Transmembrane</keyword>
<gene>
    <name evidence="2" type="ORF">SAMN02745168_2622</name>
</gene>
<dbReference type="RefSeq" id="WP_084235299.1">
    <property type="nucleotide sequence ID" value="NZ_FWXW01000008.1"/>
</dbReference>
<dbReference type="Proteomes" id="UP000192790">
    <property type="component" value="Unassembled WGS sequence"/>
</dbReference>
<dbReference type="STRING" id="1122930.SAMN02745168_2622"/>
<organism evidence="2 3">
    <name type="scientific">Papillibacter cinnamivorans DSM 12816</name>
    <dbReference type="NCBI Taxonomy" id="1122930"/>
    <lineage>
        <taxon>Bacteria</taxon>
        <taxon>Bacillati</taxon>
        <taxon>Bacillota</taxon>
        <taxon>Clostridia</taxon>
        <taxon>Eubacteriales</taxon>
        <taxon>Oscillospiraceae</taxon>
        <taxon>Papillibacter</taxon>
    </lineage>
</organism>
<proteinExistence type="predicted"/>
<evidence type="ECO:0000256" key="1">
    <source>
        <dbReference type="SAM" id="Phobius"/>
    </source>
</evidence>
<evidence type="ECO:0000313" key="2">
    <source>
        <dbReference type="EMBL" id="SMC81766.1"/>
    </source>
</evidence>
<dbReference type="EMBL" id="FWXW01000008">
    <property type="protein sequence ID" value="SMC81766.1"/>
    <property type="molecule type" value="Genomic_DNA"/>
</dbReference>
<keyword evidence="3" id="KW-1185">Reference proteome</keyword>
<name>A0A1W2C9J1_9FIRM</name>
<sequence length="141" mass="16461">MKKIPKAIIITSIIVLILFLSNLVFIVIENNLHTPIEFTSEKWNQDIWQRERMIDSLNSKYDFVSMKYDQIIELLGENGVSEDSGKDKMIYYTGKGTFIQPFLMIQFDEDGNVTETMVNSVNHEKSLFKWIANKIVLFMTK</sequence>
<dbReference type="AlphaFoldDB" id="A0A1W2C9J1"/>